<organism evidence="1 2">
    <name type="scientific">Scutellospora calospora</name>
    <dbReference type="NCBI Taxonomy" id="85575"/>
    <lineage>
        <taxon>Eukaryota</taxon>
        <taxon>Fungi</taxon>
        <taxon>Fungi incertae sedis</taxon>
        <taxon>Mucoromycota</taxon>
        <taxon>Glomeromycotina</taxon>
        <taxon>Glomeromycetes</taxon>
        <taxon>Diversisporales</taxon>
        <taxon>Gigasporaceae</taxon>
        <taxon>Scutellospora</taxon>
    </lineage>
</organism>
<evidence type="ECO:0000313" key="2">
    <source>
        <dbReference type="Proteomes" id="UP000789860"/>
    </source>
</evidence>
<proteinExistence type="predicted"/>
<accession>A0ACA9KR64</accession>
<protein>
    <submittedName>
        <fullName evidence="1">10414_t:CDS:1</fullName>
    </submittedName>
</protein>
<sequence length="108" mass="11901">LIEVARKAQSYVELRQVGVIHLIYTYDVINESIEYKAIVQKIWNSEVSNIPAMKEIPSIGASSAKVSVLGPVVGEAIARLLLDSKPEEEIEVAAGRIKFVDFSTSNQQ</sequence>
<keyword evidence="2" id="KW-1185">Reference proteome</keyword>
<comment type="caution">
    <text evidence="1">The sequence shown here is derived from an EMBL/GenBank/DDBJ whole genome shotgun (WGS) entry which is preliminary data.</text>
</comment>
<feature type="non-terminal residue" evidence="1">
    <location>
        <position position="1"/>
    </location>
</feature>
<name>A0ACA9KR64_9GLOM</name>
<dbReference type="EMBL" id="CAJVPM010002577">
    <property type="protein sequence ID" value="CAG8488697.1"/>
    <property type="molecule type" value="Genomic_DNA"/>
</dbReference>
<dbReference type="Proteomes" id="UP000789860">
    <property type="component" value="Unassembled WGS sequence"/>
</dbReference>
<reference evidence="1" key="1">
    <citation type="submission" date="2021-06" db="EMBL/GenBank/DDBJ databases">
        <authorList>
            <person name="Kallberg Y."/>
            <person name="Tangrot J."/>
            <person name="Rosling A."/>
        </authorList>
    </citation>
    <scope>NUCLEOTIDE SEQUENCE</scope>
    <source>
        <strain evidence="1">AU212A</strain>
    </source>
</reference>
<evidence type="ECO:0000313" key="1">
    <source>
        <dbReference type="EMBL" id="CAG8488697.1"/>
    </source>
</evidence>
<gene>
    <name evidence="1" type="ORF">SCALOS_LOCUS2735</name>
</gene>